<evidence type="ECO:0000256" key="1">
    <source>
        <dbReference type="ARBA" id="ARBA00023015"/>
    </source>
</evidence>
<evidence type="ECO:0000256" key="4">
    <source>
        <dbReference type="PROSITE-ProRule" id="PRU00335"/>
    </source>
</evidence>
<keyword evidence="3" id="KW-0804">Transcription</keyword>
<dbReference type="SUPFAM" id="SSF46689">
    <property type="entry name" value="Homeodomain-like"/>
    <property type="match status" value="1"/>
</dbReference>
<dbReference type="Proteomes" id="UP001217325">
    <property type="component" value="Unassembled WGS sequence"/>
</dbReference>
<feature type="domain" description="HTH tetR-type" evidence="5">
    <location>
        <begin position="17"/>
        <end position="77"/>
    </location>
</feature>
<sequence>MNGSASNSPSLTQRRKDQTKLEISRCAAELFVLRGENPVTADDIAREAGIGLRTFYRYFRTKEDAVRPILANGIDEWLRYIASSSPGTPVVQVLESAARVALNSPAATPDAIALIRQLQRIIPGDPALQNVWLSLVNDTETALVLVLRELMGPGADPLEVRLLAIAANTAQRMAVAAWVDGESPAYGDGSPAEVAVRCIRILTAGLGHVST</sequence>
<dbReference type="EMBL" id="JARDXE010000017">
    <property type="protein sequence ID" value="MDE8648237.1"/>
    <property type="molecule type" value="Genomic_DNA"/>
</dbReference>
<dbReference type="InterPro" id="IPR050109">
    <property type="entry name" value="HTH-type_TetR-like_transc_reg"/>
</dbReference>
<evidence type="ECO:0000256" key="3">
    <source>
        <dbReference type="ARBA" id="ARBA00023163"/>
    </source>
</evidence>
<protein>
    <submittedName>
        <fullName evidence="6">TetR family transcriptional regulator</fullName>
    </submittedName>
</protein>
<dbReference type="GO" id="GO:0000976">
    <property type="term" value="F:transcription cis-regulatory region binding"/>
    <property type="evidence" value="ECO:0007669"/>
    <property type="project" value="TreeGrafter"/>
</dbReference>
<accession>A0AAW6LSU5</accession>
<dbReference type="GO" id="GO:0003700">
    <property type="term" value="F:DNA-binding transcription factor activity"/>
    <property type="evidence" value="ECO:0007669"/>
    <property type="project" value="TreeGrafter"/>
</dbReference>
<dbReference type="Pfam" id="PF00440">
    <property type="entry name" value="TetR_N"/>
    <property type="match status" value="1"/>
</dbReference>
<dbReference type="PANTHER" id="PTHR30055:SF238">
    <property type="entry name" value="MYCOFACTOCIN BIOSYNTHESIS TRANSCRIPTIONAL REGULATOR MFTR-RELATED"/>
    <property type="match status" value="1"/>
</dbReference>
<dbReference type="PRINTS" id="PR00455">
    <property type="entry name" value="HTHTETR"/>
</dbReference>
<proteinExistence type="predicted"/>
<dbReference type="RefSeq" id="WP_256261586.1">
    <property type="nucleotide sequence ID" value="NZ_JARDXE010000017.1"/>
</dbReference>
<dbReference type="InterPro" id="IPR001647">
    <property type="entry name" value="HTH_TetR"/>
</dbReference>
<reference evidence="6" key="1">
    <citation type="submission" date="2023-02" db="EMBL/GenBank/DDBJ databases">
        <title>A novel hydrolase synthesized by Rhodococcus erythropolis HQ is responsible for the detoxification of Zearalenone.</title>
        <authorList>
            <person name="Hu J."/>
            <person name="Xu J."/>
        </authorList>
    </citation>
    <scope>NUCLEOTIDE SEQUENCE</scope>
    <source>
        <strain evidence="6">HQ</strain>
    </source>
</reference>
<gene>
    <name evidence="6" type="ORF">PXH69_25045</name>
</gene>
<evidence type="ECO:0000256" key="2">
    <source>
        <dbReference type="ARBA" id="ARBA00023125"/>
    </source>
</evidence>
<dbReference type="PANTHER" id="PTHR30055">
    <property type="entry name" value="HTH-TYPE TRANSCRIPTIONAL REGULATOR RUTR"/>
    <property type="match status" value="1"/>
</dbReference>
<evidence type="ECO:0000313" key="7">
    <source>
        <dbReference type="Proteomes" id="UP001217325"/>
    </source>
</evidence>
<dbReference type="InterPro" id="IPR009057">
    <property type="entry name" value="Homeodomain-like_sf"/>
</dbReference>
<name>A0AAW6LSU5_RHOSG</name>
<dbReference type="Gene3D" id="1.10.357.10">
    <property type="entry name" value="Tetracycline Repressor, domain 2"/>
    <property type="match status" value="1"/>
</dbReference>
<feature type="DNA-binding region" description="H-T-H motif" evidence="4">
    <location>
        <begin position="40"/>
        <end position="59"/>
    </location>
</feature>
<dbReference type="AlphaFoldDB" id="A0AAW6LSU5"/>
<keyword evidence="2 4" id="KW-0238">DNA-binding</keyword>
<keyword evidence="1" id="KW-0805">Transcription regulation</keyword>
<comment type="caution">
    <text evidence="6">The sequence shown here is derived from an EMBL/GenBank/DDBJ whole genome shotgun (WGS) entry which is preliminary data.</text>
</comment>
<organism evidence="6 7">
    <name type="scientific">Rhodococcus qingshengii</name>
    <dbReference type="NCBI Taxonomy" id="334542"/>
    <lineage>
        <taxon>Bacteria</taxon>
        <taxon>Bacillati</taxon>
        <taxon>Actinomycetota</taxon>
        <taxon>Actinomycetes</taxon>
        <taxon>Mycobacteriales</taxon>
        <taxon>Nocardiaceae</taxon>
        <taxon>Rhodococcus</taxon>
        <taxon>Rhodococcus erythropolis group</taxon>
    </lineage>
</organism>
<evidence type="ECO:0000259" key="5">
    <source>
        <dbReference type="PROSITE" id="PS50977"/>
    </source>
</evidence>
<evidence type="ECO:0000313" key="6">
    <source>
        <dbReference type="EMBL" id="MDE8648237.1"/>
    </source>
</evidence>
<dbReference type="PROSITE" id="PS50977">
    <property type="entry name" value="HTH_TETR_2"/>
    <property type="match status" value="1"/>
</dbReference>